<proteinExistence type="predicted"/>
<evidence type="ECO:0000313" key="2">
    <source>
        <dbReference type="EMBL" id="WRL62808.1"/>
    </source>
</evidence>
<dbReference type="Proteomes" id="UP001324287">
    <property type="component" value="Chromosome"/>
</dbReference>
<accession>A0ABZ1AYT3</accession>
<organism evidence="2 3">
    <name type="scientific">Blastococcus brunescens</name>
    <dbReference type="NCBI Taxonomy" id="1564165"/>
    <lineage>
        <taxon>Bacteria</taxon>
        <taxon>Bacillati</taxon>
        <taxon>Actinomycetota</taxon>
        <taxon>Actinomycetes</taxon>
        <taxon>Geodermatophilales</taxon>
        <taxon>Geodermatophilaceae</taxon>
        <taxon>Blastococcus</taxon>
    </lineage>
</organism>
<name>A0ABZ1AYT3_9ACTN</name>
<evidence type="ECO:0000313" key="3">
    <source>
        <dbReference type="Proteomes" id="UP001324287"/>
    </source>
</evidence>
<evidence type="ECO:0000256" key="1">
    <source>
        <dbReference type="SAM" id="MobiDB-lite"/>
    </source>
</evidence>
<protein>
    <submittedName>
        <fullName evidence="2">Uncharacterized protein</fullName>
    </submittedName>
</protein>
<feature type="region of interest" description="Disordered" evidence="1">
    <location>
        <begin position="43"/>
        <end position="63"/>
    </location>
</feature>
<sequence length="63" mass="7027">MRPLQASDAFLLRVATWLNLNWCRQRFTLAHVDADPHLAAYYRSPPTSGSCPPSGPSPLEWCG</sequence>
<gene>
    <name evidence="2" type="ORF">U6N30_23405</name>
</gene>
<dbReference type="RefSeq" id="WP_324274157.1">
    <property type="nucleotide sequence ID" value="NZ_CP141261.1"/>
</dbReference>
<dbReference type="EMBL" id="CP141261">
    <property type="protein sequence ID" value="WRL62808.1"/>
    <property type="molecule type" value="Genomic_DNA"/>
</dbReference>
<reference evidence="2 3" key="1">
    <citation type="submission" date="2023-12" db="EMBL/GenBank/DDBJ databases">
        <title>Blastococcus brunescens sp. nov., an actonobacterium isolated from sandstone collected in sahara desert.</title>
        <authorList>
            <person name="Gtari M."/>
            <person name="Ghodhbane F."/>
        </authorList>
    </citation>
    <scope>NUCLEOTIDE SEQUENCE [LARGE SCALE GENOMIC DNA]</scope>
    <source>
        <strain evidence="2 3">BMG 8361</strain>
    </source>
</reference>
<keyword evidence="3" id="KW-1185">Reference proteome</keyword>